<evidence type="ECO:0008006" key="8">
    <source>
        <dbReference type="Google" id="ProtNLM"/>
    </source>
</evidence>
<evidence type="ECO:0000256" key="1">
    <source>
        <dbReference type="ARBA" id="ARBA00004613"/>
    </source>
</evidence>
<dbReference type="InterPro" id="IPR051665">
    <property type="entry name" value="Adrenomedullin-reg_peptide"/>
</dbReference>
<keyword evidence="7" id="KW-1185">Reference proteome</keyword>
<proteinExistence type="inferred from homology"/>
<keyword evidence="4" id="KW-0732">Signal</keyword>
<comment type="similarity">
    <text evidence="2">Belongs to the adrenomedullin family.</text>
</comment>
<name>A0ABD0QQ32_CIRMR</name>
<sequence>TGISIRTKRSKNSINQSRRLRCSLGTCTVHVLAHRLHDLNNKLKIGNKPTDKIN</sequence>
<dbReference type="Proteomes" id="UP001529510">
    <property type="component" value="Unassembled WGS sequence"/>
</dbReference>
<gene>
    <name evidence="6" type="ORF">M9458_014954</name>
</gene>
<keyword evidence="5" id="KW-1015">Disulfide bond</keyword>
<dbReference type="PANTHER" id="PTHR23414:SF3">
    <property type="entry name" value="PRO-ADRENOMEDULLIN"/>
    <property type="match status" value="1"/>
</dbReference>
<dbReference type="InterPro" id="IPR021116">
    <property type="entry name" value="Calcitonin/adrenomedullin"/>
</dbReference>
<evidence type="ECO:0000256" key="3">
    <source>
        <dbReference type="ARBA" id="ARBA00022525"/>
    </source>
</evidence>
<comment type="subcellular location">
    <subcellularLocation>
        <location evidence="1">Secreted</location>
    </subcellularLocation>
</comment>
<dbReference type="Pfam" id="PF00214">
    <property type="entry name" value="Calc_CGRP_IAPP"/>
    <property type="match status" value="1"/>
</dbReference>
<evidence type="ECO:0000256" key="5">
    <source>
        <dbReference type="ARBA" id="ARBA00023157"/>
    </source>
</evidence>
<comment type="caution">
    <text evidence="6">The sequence shown here is derived from an EMBL/GenBank/DDBJ whole genome shotgun (WGS) entry which is preliminary data.</text>
</comment>
<keyword evidence="3" id="KW-0964">Secreted</keyword>
<dbReference type="PANTHER" id="PTHR23414">
    <property type="entry name" value="ADRENOMEDULLIN, ADM"/>
    <property type="match status" value="1"/>
</dbReference>
<feature type="non-terminal residue" evidence="6">
    <location>
        <position position="1"/>
    </location>
</feature>
<dbReference type="AlphaFoldDB" id="A0ABD0QQ32"/>
<protein>
    <recommendedName>
        <fullName evidence="8">Adrenomedullin</fullName>
    </recommendedName>
</protein>
<evidence type="ECO:0000313" key="7">
    <source>
        <dbReference type="Proteomes" id="UP001529510"/>
    </source>
</evidence>
<reference evidence="6 7" key="1">
    <citation type="submission" date="2024-05" db="EMBL/GenBank/DDBJ databases">
        <title>Genome sequencing and assembly of Indian major carp, Cirrhinus mrigala (Hamilton, 1822).</title>
        <authorList>
            <person name="Mohindra V."/>
            <person name="Chowdhury L.M."/>
            <person name="Lal K."/>
            <person name="Jena J.K."/>
        </authorList>
    </citation>
    <scope>NUCLEOTIDE SEQUENCE [LARGE SCALE GENOMIC DNA]</scope>
    <source>
        <strain evidence="6">CM1030</strain>
        <tissue evidence="6">Blood</tissue>
    </source>
</reference>
<organism evidence="6 7">
    <name type="scientific">Cirrhinus mrigala</name>
    <name type="common">Mrigala</name>
    <dbReference type="NCBI Taxonomy" id="683832"/>
    <lineage>
        <taxon>Eukaryota</taxon>
        <taxon>Metazoa</taxon>
        <taxon>Chordata</taxon>
        <taxon>Craniata</taxon>
        <taxon>Vertebrata</taxon>
        <taxon>Euteleostomi</taxon>
        <taxon>Actinopterygii</taxon>
        <taxon>Neopterygii</taxon>
        <taxon>Teleostei</taxon>
        <taxon>Ostariophysi</taxon>
        <taxon>Cypriniformes</taxon>
        <taxon>Cyprinidae</taxon>
        <taxon>Labeoninae</taxon>
        <taxon>Labeonini</taxon>
        <taxon>Cirrhinus</taxon>
    </lineage>
</organism>
<accession>A0ABD0QQ32</accession>
<dbReference type="GO" id="GO:0005576">
    <property type="term" value="C:extracellular region"/>
    <property type="evidence" value="ECO:0007669"/>
    <property type="project" value="UniProtKB-SubCell"/>
</dbReference>
<evidence type="ECO:0000256" key="2">
    <source>
        <dbReference type="ARBA" id="ARBA00010575"/>
    </source>
</evidence>
<dbReference type="EMBL" id="JAMKFB020000007">
    <property type="protein sequence ID" value="KAL0187855.1"/>
    <property type="molecule type" value="Genomic_DNA"/>
</dbReference>
<evidence type="ECO:0000256" key="4">
    <source>
        <dbReference type="ARBA" id="ARBA00022729"/>
    </source>
</evidence>
<evidence type="ECO:0000313" key="6">
    <source>
        <dbReference type="EMBL" id="KAL0187855.1"/>
    </source>
</evidence>